<name>A0ABP9GNP7_9ACTN</name>
<organism evidence="3 4">
    <name type="scientific">Streptomonospora halophila</name>
    <dbReference type="NCBI Taxonomy" id="427369"/>
    <lineage>
        <taxon>Bacteria</taxon>
        <taxon>Bacillati</taxon>
        <taxon>Actinomycetota</taxon>
        <taxon>Actinomycetes</taxon>
        <taxon>Streptosporangiales</taxon>
        <taxon>Nocardiopsidaceae</taxon>
        <taxon>Streptomonospora</taxon>
    </lineage>
</organism>
<reference evidence="4" key="1">
    <citation type="journal article" date="2019" name="Int. J. Syst. Evol. Microbiol.">
        <title>The Global Catalogue of Microorganisms (GCM) 10K type strain sequencing project: providing services to taxonomists for standard genome sequencing and annotation.</title>
        <authorList>
            <consortium name="The Broad Institute Genomics Platform"/>
            <consortium name="The Broad Institute Genome Sequencing Center for Infectious Disease"/>
            <person name="Wu L."/>
            <person name="Ma J."/>
        </authorList>
    </citation>
    <scope>NUCLEOTIDE SEQUENCE [LARGE SCALE GENOMIC DNA]</scope>
    <source>
        <strain evidence="4">JCM 18123</strain>
    </source>
</reference>
<gene>
    <name evidence="3" type="ORF">GCM10023224_27080</name>
</gene>
<keyword evidence="2" id="KW-0472">Membrane</keyword>
<evidence type="ECO:0008006" key="5">
    <source>
        <dbReference type="Google" id="ProtNLM"/>
    </source>
</evidence>
<keyword evidence="2" id="KW-0812">Transmembrane</keyword>
<keyword evidence="2" id="KW-1133">Transmembrane helix</keyword>
<feature type="transmembrane region" description="Helical" evidence="2">
    <location>
        <begin position="102"/>
        <end position="122"/>
    </location>
</feature>
<evidence type="ECO:0000256" key="1">
    <source>
        <dbReference type="SAM" id="MobiDB-lite"/>
    </source>
</evidence>
<evidence type="ECO:0000256" key="2">
    <source>
        <dbReference type="SAM" id="Phobius"/>
    </source>
</evidence>
<protein>
    <recommendedName>
        <fullName evidence="5">PH domain-containing protein</fullName>
    </recommendedName>
</protein>
<accession>A0ABP9GNP7</accession>
<feature type="compositionally biased region" description="Low complexity" evidence="1">
    <location>
        <begin position="23"/>
        <end position="42"/>
    </location>
</feature>
<feature type="region of interest" description="Disordered" evidence="1">
    <location>
        <begin position="1"/>
        <end position="42"/>
    </location>
</feature>
<sequence>MSKRVPDSVPNPPASFGAGSGSAGSRPVPAAPDDGPGAAMPAGVVGAAREHGLGEPVSTHAYGEVDHRRAAVYVAAAGATAVAVLVAAESSFASATSEVPRLARVALLLPVLPSALWTAAVLRGRKGVYLFERGLVLRAGRRLRAVALADITALRHSPRNGEPGDLKLWVRDGRPVVLPGLDTPEPARLFAALRRHAARRGLPAKRPKR</sequence>
<keyword evidence="4" id="KW-1185">Reference proteome</keyword>
<evidence type="ECO:0000313" key="4">
    <source>
        <dbReference type="Proteomes" id="UP001499993"/>
    </source>
</evidence>
<dbReference type="EMBL" id="BAABIK010000013">
    <property type="protein sequence ID" value="GAA4943045.1"/>
    <property type="molecule type" value="Genomic_DNA"/>
</dbReference>
<comment type="caution">
    <text evidence="3">The sequence shown here is derived from an EMBL/GenBank/DDBJ whole genome shotgun (WGS) entry which is preliminary data.</text>
</comment>
<dbReference type="Proteomes" id="UP001499993">
    <property type="component" value="Unassembled WGS sequence"/>
</dbReference>
<proteinExistence type="predicted"/>
<dbReference type="RefSeq" id="WP_344141105.1">
    <property type="nucleotide sequence ID" value="NZ_BAABIK010000013.1"/>
</dbReference>
<evidence type="ECO:0000313" key="3">
    <source>
        <dbReference type="EMBL" id="GAA4943045.1"/>
    </source>
</evidence>
<feature type="transmembrane region" description="Helical" evidence="2">
    <location>
        <begin position="70"/>
        <end position="90"/>
    </location>
</feature>